<evidence type="ECO:0000259" key="1">
    <source>
        <dbReference type="Pfam" id="PF07596"/>
    </source>
</evidence>
<dbReference type="NCBIfam" id="TIGR04294">
    <property type="entry name" value="pre_pil_HX9DG"/>
    <property type="match status" value="1"/>
</dbReference>
<dbReference type="InterPro" id="IPR011453">
    <property type="entry name" value="DUF1559"/>
</dbReference>
<dbReference type="PROSITE" id="PS00409">
    <property type="entry name" value="PROKAR_NTER_METHYL"/>
    <property type="match status" value="1"/>
</dbReference>
<proteinExistence type="predicted"/>
<dbReference type="InterPro" id="IPR027558">
    <property type="entry name" value="Pre_pil_HX9DG_C"/>
</dbReference>
<dbReference type="Pfam" id="PF07963">
    <property type="entry name" value="N_methyl"/>
    <property type="match status" value="1"/>
</dbReference>
<dbReference type="Gene3D" id="3.30.700.10">
    <property type="entry name" value="Glycoprotein, Type 4 Pilin"/>
    <property type="match status" value="1"/>
</dbReference>
<gene>
    <name evidence="2" type="ORF">CEE69_10260</name>
</gene>
<evidence type="ECO:0000313" key="3">
    <source>
        <dbReference type="Proteomes" id="UP000225740"/>
    </source>
</evidence>
<dbReference type="Pfam" id="PF07596">
    <property type="entry name" value="SBP_bac_10"/>
    <property type="match status" value="1"/>
</dbReference>
<organism evidence="2 3">
    <name type="scientific">Rhodopirellula bahusiensis</name>
    <dbReference type="NCBI Taxonomy" id="2014065"/>
    <lineage>
        <taxon>Bacteria</taxon>
        <taxon>Pseudomonadati</taxon>
        <taxon>Planctomycetota</taxon>
        <taxon>Planctomycetia</taxon>
        <taxon>Pirellulales</taxon>
        <taxon>Pirellulaceae</taxon>
        <taxon>Rhodopirellula</taxon>
    </lineage>
</organism>
<accession>A0A2G1W8M8</accession>
<protein>
    <submittedName>
        <fullName evidence="2">Prepilin-type cleavage/methylation domain-containing protein</fullName>
    </submittedName>
</protein>
<dbReference type="InterPro" id="IPR012902">
    <property type="entry name" value="N_methyl_site"/>
</dbReference>
<sequence length="378" mass="40859">MNSKVSRRGFTLVELLVVIAIIGVLVGLLLPAVQAAREAARRMQCGNNMKQLGLALHNYHSAYNRLPQHGGGTAHVAGGPDNVLMLSVLVPMTPFIEQQAFWEQISNPFVASNGNTYPAMGPAPWDTGYDPWRTTVGTFRCPSDPTVPTAGQFGMNNYAACIGDGINWTDRGGINDNGTPGNPQAADQFLRGVFKTRRATAFRDILDGLSNTIMMGEICTDAGNREIIGQPVFIGDGAVFTNPTAAACTTNAIDPQRPQFYLPTAELQYGRADQWNRGHRWMCALGMYTMINTIRPPNKESCQSHNTDGREGTYTAASRHQGGCHILLGDGAVRFITDSIESGNQEAYIDQPGVESPYGVWGALGTAAMRETLDAEAF</sequence>
<keyword evidence="3" id="KW-1185">Reference proteome</keyword>
<dbReference type="EMBL" id="NIZW01000007">
    <property type="protein sequence ID" value="PHQ35387.1"/>
    <property type="molecule type" value="Genomic_DNA"/>
</dbReference>
<name>A0A2G1W8M8_9BACT</name>
<comment type="caution">
    <text evidence="2">The sequence shown here is derived from an EMBL/GenBank/DDBJ whole genome shotgun (WGS) entry which is preliminary data.</text>
</comment>
<dbReference type="PANTHER" id="PTHR30093">
    <property type="entry name" value="GENERAL SECRETION PATHWAY PROTEIN G"/>
    <property type="match status" value="1"/>
</dbReference>
<reference evidence="2 3" key="1">
    <citation type="submission" date="2017-06" db="EMBL/GenBank/DDBJ databases">
        <title>Description of Rhodopirellula bahusiensis sp. nov.</title>
        <authorList>
            <person name="Kizina J."/>
            <person name="Harder J."/>
        </authorList>
    </citation>
    <scope>NUCLEOTIDE SEQUENCE [LARGE SCALE GENOMIC DNA]</scope>
    <source>
        <strain evidence="2 3">SWK21</strain>
    </source>
</reference>
<dbReference type="Proteomes" id="UP000225740">
    <property type="component" value="Unassembled WGS sequence"/>
</dbReference>
<dbReference type="InterPro" id="IPR045584">
    <property type="entry name" value="Pilin-like"/>
</dbReference>
<dbReference type="SUPFAM" id="SSF54523">
    <property type="entry name" value="Pili subunits"/>
    <property type="match status" value="1"/>
</dbReference>
<dbReference type="AlphaFoldDB" id="A0A2G1W8M8"/>
<dbReference type="NCBIfam" id="TIGR02532">
    <property type="entry name" value="IV_pilin_GFxxxE"/>
    <property type="match status" value="1"/>
</dbReference>
<evidence type="ECO:0000313" key="2">
    <source>
        <dbReference type="EMBL" id="PHQ35387.1"/>
    </source>
</evidence>
<dbReference type="RefSeq" id="WP_099260596.1">
    <property type="nucleotide sequence ID" value="NZ_NIZW01000007.1"/>
</dbReference>
<dbReference type="GeneID" id="90608548"/>
<dbReference type="PANTHER" id="PTHR30093:SF2">
    <property type="entry name" value="TYPE II SECRETION SYSTEM PROTEIN H"/>
    <property type="match status" value="1"/>
</dbReference>
<feature type="domain" description="DUF1559" evidence="1">
    <location>
        <begin position="34"/>
        <end position="342"/>
    </location>
</feature>
<dbReference type="OrthoDB" id="241541at2"/>